<dbReference type="RefSeq" id="XP_016612811.1">
    <property type="nucleotide sequence ID" value="XM_016748800.1"/>
</dbReference>
<dbReference type="AlphaFoldDB" id="A0A0L0HUK4"/>
<dbReference type="Gene3D" id="3.90.25.10">
    <property type="entry name" value="UDP-galactose 4-epimerase, domain 1"/>
    <property type="match status" value="1"/>
</dbReference>
<comment type="similarity">
    <text evidence="1">Belongs to the NmrA-type oxidoreductase family.</text>
</comment>
<name>A0A0L0HUK4_SPIPD</name>
<dbReference type="Proteomes" id="UP000053201">
    <property type="component" value="Unassembled WGS sequence"/>
</dbReference>
<evidence type="ECO:0000313" key="4">
    <source>
        <dbReference type="EMBL" id="KND04772.1"/>
    </source>
</evidence>
<organism evidence="4 5">
    <name type="scientific">Spizellomyces punctatus (strain DAOM BR117)</name>
    <dbReference type="NCBI Taxonomy" id="645134"/>
    <lineage>
        <taxon>Eukaryota</taxon>
        <taxon>Fungi</taxon>
        <taxon>Fungi incertae sedis</taxon>
        <taxon>Chytridiomycota</taxon>
        <taxon>Chytridiomycota incertae sedis</taxon>
        <taxon>Chytridiomycetes</taxon>
        <taxon>Spizellomycetales</taxon>
        <taxon>Spizellomycetaceae</taxon>
        <taxon>Spizellomyces</taxon>
    </lineage>
</organism>
<protein>
    <recommendedName>
        <fullName evidence="3">NmrA-like domain-containing protein</fullName>
    </recommendedName>
</protein>
<dbReference type="GO" id="GO:0005634">
    <property type="term" value="C:nucleus"/>
    <property type="evidence" value="ECO:0007669"/>
    <property type="project" value="TreeGrafter"/>
</dbReference>
<dbReference type="Pfam" id="PF05368">
    <property type="entry name" value="NmrA"/>
    <property type="match status" value="1"/>
</dbReference>
<dbReference type="PANTHER" id="PTHR42748">
    <property type="entry name" value="NITROGEN METABOLITE REPRESSION PROTEIN NMRA FAMILY MEMBER"/>
    <property type="match status" value="1"/>
</dbReference>
<evidence type="ECO:0000256" key="1">
    <source>
        <dbReference type="ARBA" id="ARBA00006328"/>
    </source>
</evidence>
<dbReference type="eggNOG" id="ENOG502R80G">
    <property type="taxonomic scope" value="Eukaryota"/>
</dbReference>
<dbReference type="InterPro" id="IPR036291">
    <property type="entry name" value="NAD(P)-bd_dom_sf"/>
</dbReference>
<keyword evidence="2" id="KW-0521">NADP</keyword>
<dbReference type="InParanoid" id="A0A0L0HUK4"/>
<dbReference type="STRING" id="645134.A0A0L0HUK4"/>
<evidence type="ECO:0000256" key="2">
    <source>
        <dbReference type="ARBA" id="ARBA00022857"/>
    </source>
</evidence>
<accession>A0A0L0HUK4</accession>
<dbReference type="CDD" id="cd05251">
    <property type="entry name" value="NmrA_like_SDR_a"/>
    <property type="match status" value="1"/>
</dbReference>
<dbReference type="OMA" id="GPTYFYD"/>
<keyword evidence="5" id="KW-1185">Reference proteome</keyword>
<reference evidence="4 5" key="1">
    <citation type="submission" date="2009-08" db="EMBL/GenBank/DDBJ databases">
        <title>The Genome Sequence of Spizellomyces punctatus strain DAOM BR117.</title>
        <authorList>
            <consortium name="The Broad Institute Genome Sequencing Platform"/>
            <person name="Russ C."/>
            <person name="Cuomo C."/>
            <person name="Shea T."/>
            <person name="Young S.K."/>
            <person name="Zeng Q."/>
            <person name="Koehrsen M."/>
            <person name="Haas B."/>
            <person name="Borodovsky M."/>
            <person name="Guigo R."/>
            <person name="Alvarado L."/>
            <person name="Berlin A."/>
            <person name="Bochicchio J."/>
            <person name="Borenstein D."/>
            <person name="Chapman S."/>
            <person name="Chen Z."/>
            <person name="Engels R."/>
            <person name="Freedman E."/>
            <person name="Gellesch M."/>
            <person name="Goldberg J."/>
            <person name="Griggs A."/>
            <person name="Gujja S."/>
            <person name="Heiman D."/>
            <person name="Hepburn T."/>
            <person name="Howarth C."/>
            <person name="Jen D."/>
            <person name="Larson L."/>
            <person name="Lewis B."/>
            <person name="Mehta T."/>
            <person name="Park D."/>
            <person name="Pearson M."/>
            <person name="Roberts A."/>
            <person name="Saif S."/>
            <person name="Shenoy N."/>
            <person name="Sisk P."/>
            <person name="Stolte C."/>
            <person name="Sykes S."/>
            <person name="Thomson T."/>
            <person name="Walk T."/>
            <person name="White J."/>
            <person name="Yandava C."/>
            <person name="Burger G."/>
            <person name="Gray M.W."/>
            <person name="Holland P.W.H."/>
            <person name="King N."/>
            <person name="Lang F.B.F."/>
            <person name="Roger A.J."/>
            <person name="Ruiz-Trillo I."/>
            <person name="Lander E."/>
            <person name="Nusbaum C."/>
        </authorList>
    </citation>
    <scope>NUCLEOTIDE SEQUENCE [LARGE SCALE GENOMIC DNA]</scope>
    <source>
        <strain evidence="4 5">DAOM BR117</strain>
    </source>
</reference>
<evidence type="ECO:0000259" key="3">
    <source>
        <dbReference type="Pfam" id="PF05368"/>
    </source>
</evidence>
<dbReference type="PANTHER" id="PTHR42748:SF31">
    <property type="entry name" value="NMRA-LIKE DOMAIN-CONTAINING PROTEIN-RELATED"/>
    <property type="match status" value="1"/>
</dbReference>
<sequence length="318" mass="34862">MSSKKLLVVFGATGAQGGSVVRSILSDPKTAAEFSVRAVTRDTSKPSAQALSKLGAETIKADLKDKASLRSALKGAYAVFSVTNYWEEQSAEAEIQQGKNVADVAKELNVQHFIWSSLLNVTKLSGGKLDKVFHFDSKAEVEEYIRSIGIPATFFLAGFYMSNLSSGMFRPDPDTKAYTLAFPVPASAPVPLLDAAADTGKFVKGILLHREKTLGKRIFGATEYYTLERIVEEFKAVKPEAGKTAKFVQVSPSVYKEKIAYTGAPDFVQEEMLQNMQLLEEFGYYGNASLDESHSIVNEPLTTWKEFAAKTPDWADLK</sequence>
<dbReference type="VEuPathDB" id="FungiDB:SPPG_00475"/>
<feature type="domain" description="NmrA-like" evidence="3">
    <location>
        <begin position="4"/>
        <end position="308"/>
    </location>
</feature>
<dbReference type="InterPro" id="IPR008030">
    <property type="entry name" value="NmrA-like"/>
</dbReference>
<dbReference type="OrthoDB" id="9997102at2759"/>
<dbReference type="SUPFAM" id="SSF51735">
    <property type="entry name" value="NAD(P)-binding Rossmann-fold domains"/>
    <property type="match status" value="1"/>
</dbReference>
<dbReference type="Gene3D" id="3.40.50.720">
    <property type="entry name" value="NAD(P)-binding Rossmann-like Domain"/>
    <property type="match status" value="1"/>
</dbReference>
<dbReference type="InterPro" id="IPR051164">
    <property type="entry name" value="NmrA-like_oxidored"/>
</dbReference>
<evidence type="ECO:0000313" key="5">
    <source>
        <dbReference type="Proteomes" id="UP000053201"/>
    </source>
</evidence>
<gene>
    <name evidence="4" type="ORF">SPPG_00475</name>
</gene>
<dbReference type="EMBL" id="KQ257450">
    <property type="protein sequence ID" value="KND04772.1"/>
    <property type="molecule type" value="Genomic_DNA"/>
</dbReference>
<proteinExistence type="inferred from homology"/>
<dbReference type="GeneID" id="27684198"/>